<evidence type="ECO:0000313" key="2">
    <source>
        <dbReference type="EMBL" id="NEK86439.1"/>
    </source>
</evidence>
<feature type="region of interest" description="Disordered" evidence="1">
    <location>
        <begin position="33"/>
        <end position="58"/>
    </location>
</feature>
<proteinExistence type="predicted"/>
<dbReference type="InterPro" id="IPR021903">
    <property type="entry name" value="DUF3515"/>
</dbReference>
<reference evidence="2 3" key="1">
    <citation type="submission" date="2019-12" db="EMBL/GenBank/DDBJ databases">
        <title>the WGS of Blastococcus saxobsidens 67B17.</title>
        <authorList>
            <person name="Jiang Z."/>
        </authorList>
    </citation>
    <scope>NUCLEOTIDE SEQUENCE [LARGE SCALE GENOMIC DNA]</scope>
    <source>
        <strain evidence="2 3">67B17</strain>
    </source>
</reference>
<dbReference type="Proteomes" id="UP000479241">
    <property type="component" value="Unassembled WGS sequence"/>
</dbReference>
<dbReference type="RefSeq" id="WP_163205406.1">
    <property type="nucleotide sequence ID" value="NZ_JAAGWG010000015.1"/>
</dbReference>
<dbReference type="Pfam" id="PF12028">
    <property type="entry name" value="DUF3515"/>
    <property type="match status" value="1"/>
</dbReference>
<comment type="caution">
    <text evidence="2">The sequence shown here is derived from an EMBL/GenBank/DDBJ whole genome shotgun (WGS) entry which is preliminary data.</text>
</comment>
<organism evidence="2 3">
    <name type="scientific">Blastococcus saxobsidens</name>
    <dbReference type="NCBI Taxonomy" id="138336"/>
    <lineage>
        <taxon>Bacteria</taxon>
        <taxon>Bacillati</taxon>
        <taxon>Actinomycetota</taxon>
        <taxon>Actinomycetes</taxon>
        <taxon>Geodermatophilales</taxon>
        <taxon>Geodermatophilaceae</taxon>
        <taxon>Blastococcus</taxon>
    </lineage>
</organism>
<accession>A0A6L9W3T0</accession>
<feature type="compositionally biased region" description="Basic and acidic residues" evidence="1">
    <location>
        <begin position="49"/>
        <end position="58"/>
    </location>
</feature>
<sequence>MDPLRRAALLTTAIAVPVVIALVVLVNVLGDPSAGTSDPRAGQGAPAEIDGRTPVRPEDLPVLPLDVPEVTPEAEASCPALMGNLPLELAGEPSRRVKSDTPYVYAWGEPPVVLTCGVDRPAGWVATASGIQINGVLWHVDTSDPDTTVWTAVDRPVYVEVRLPAGVDSAPVTALTVPLAEALPYQEPQPAP</sequence>
<name>A0A6L9W3T0_9ACTN</name>
<evidence type="ECO:0000256" key="1">
    <source>
        <dbReference type="SAM" id="MobiDB-lite"/>
    </source>
</evidence>
<protein>
    <submittedName>
        <fullName evidence="2">DUF3515 domain-containing protein</fullName>
    </submittedName>
</protein>
<dbReference type="EMBL" id="JAAGWG010000015">
    <property type="protein sequence ID" value="NEK86439.1"/>
    <property type="molecule type" value="Genomic_DNA"/>
</dbReference>
<dbReference type="AlphaFoldDB" id="A0A6L9W3T0"/>
<gene>
    <name evidence="2" type="ORF">GCU60_11835</name>
</gene>
<evidence type="ECO:0000313" key="3">
    <source>
        <dbReference type="Proteomes" id="UP000479241"/>
    </source>
</evidence>